<evidence type="ECO:0000313" key="5">
    <source>
        <dbReference type="Proteomes" id="UP000215127"/>
    </source>
</evidence>
<dbReference type="GO" id="GO:0051879">
    <property type="term" value="F:Hsp90 protein binding"/>
    <property type="evidence" value="ECO:0007669"/>
    <property type="project" value="InterPro"/>
</dbReference>
<dbReference type="EMBL" id="LT853700">
    <property type="protein sequence ID" value="SMQ54322.1"/>
    <property type="molecule type" value="Genomic_DNA"/>
</dbReference>
<dbReference type="CDD" id="cd06465">
    <property type="entry name" value="p23_hB-ind1_like"/>
    <property type="match status" value="1"/>
</dbReference>
<evidence type="ECO:0000259" key="3">
    <source>
        <dbReference type="PROSITE" id="PS51203"/>
    </source>
</evidence>
<dbReference type="Proteomes" id="UP000215127">
    <property type="component" value="Chromosome 9"/>
</dbReference>
<dbReference type="PANTHER" id="PTHR22932">
    <property type="entry name" value="TELOMERASE-BINDING PROTEIN P23 HSP90 CO-CHAPERONE"/>
    <property type="match status" value="1"/>
</dbReference>
<evidence type="ECO:0000313" key="4">
    <source>
        <dbReference type="EMBL" id="SMQ54322.1"/>
    </source>
</evidence>
<dbReference type="InterPro" id="IPR008978">
    <property type="entry name" value="HSP20-like_chaperone"/>
</dbReference>
<dbReference type="AlphaFoldDB" id="A0A1X7S3T0"/>
<feature type="region of interest" description="Disordered" evidence="2">
    <location>
        <begin position="232"/>
        <end position="278"/>
    </location>
</feature>
<dbReference type="Pfam" id="PF04969">
    <property type="entry name" value="CS"/>
    <property type="match status" value="1"/>
</dbReference>
<dbReference type="GO" id="GO:0051131">
    <property type="term" value="P:chaperone-mediated protein complex assembly"/>
    <property type="evidence" value="ECO:0007669"/>
    <property type="project" value="TreeGrafter"/>
</dbReference>
<dbReference type="SUPFAM" id="SSF49764">
    <property type="entry name" value="HSP20-like chaperones"/>
    <property type="match status" value="1"/>
</dbReference>
<feature type="domain" description="CS" evidence="3">
    <location>
        <begin position="58"/>
        <end position="157"/>
    </location>
</feature>
<dbReference type="STRING" id="1276538.A0A1X7S3T0"/>
<evidence type="ECO:0000256" key="2">
    <source>
        <dbReference type="SAM" id="MobiDB-lite"/>
    </source>
</evidence>
<organism evidence="4 5">
    <name type="scientific">Zymoseptoria tritici (strain ST99CH_3D7)</name>
    <dbReference type="NCBI Taxonomy" id="1276538"/>
    <lineage>
        <taxon>Eukaryota</taxon>
        <taxon>Fungi</taxon>
        <taxon>Dikarya</taxon>
        <taxon>Ascomycota</taxon>
        <taxon>Pezizomycotina</taxon>
        <taxon>Dothideomycetes</taxon>
        <taxon>Dothideomycetidae</taxon>
        <taxon>Mycosphaerellales</taxon>
        <taxon>Mycosphaerellaceae</taxon>
        <taxon>Zymoseptoria</taxon>
    </lineage>
</organism>
<accession>A0A1X7S3T0</accession>
<feature type="region of interest" description="Disordered" evidence="2">
    <location>
        <begin position="1"/>
        <end position="36"/>
    </location>
</feature>
<dbReference type="GO" id="GO:0006457">
    <property type="term" value="P:protein folding"/>
    <property type="evidence" value="ECO:0007669"/>
    <property type="project" value="TreeGrafter"/>
</dbReference>
<dbReference type="PROSITE" id="PS51203">
    <property type="entry name" value="CS"/>
    <property type="match status" value="1"/>
</dbReference>
<feature type="compositionally biased region" description="Acidic residues" evidence="2">
    <location>
        <begin position="242"/>
        <end position="262"/>
    </location>
</feature>
<feature type="compositionally biased region" description="Gly residues" evidence="2">
    <location>
        <begin position="232"/>
        <end position="241"/>
    </location>
</feature>
<name>A0A1X7S3T0_ZYMT9</name>
<proteinExistence type="inferred from homology"/>
<dbReference type="PANTHER" id="PTHR22932:SF1">
    <property type="entry name" value="CO-CHAPERONE PROTEIN DAF-41"/>
    <property type="match status" value="1"/>
</dbReference>
<evidence type="ECO:0000256" key="1">
    <source>
        <dbReference type="ARBA" id="ARBA00025733"/>
    </source>
</evidence>
<dbReference type="GO" id="GO:0005634">
    <property type="term" value="C:nucleus"/>
    <property type="evidence" value="ECO:0007669"/>
    <property type="project" value="TreeGrafter"/>
</dbReference>
<dbReference type="GO" id="GO:0051087">
    <property type="term" value="F:protein-folding chaperone binding"/>
    <property type="evidence" value="ECO:0007669"/>
    <property type="project" value="TreeGrafter"/>
</dbReference>
<sequence>MFNSERLRQGSAGNVRPPPWRVTTQKHQSSSSPSTTTLTLLRSITHTYEQAHHNLNHTMTPEVTWAQRSSKTEAEKNHIFLTIAVVDVDPKKIKLDIQPTSLTFTGYSESKKADYAVKLDFYAEIDPSASKINHSPRAVELVLQKKELAEEYWPRLLKDSKKVHFLKTDFDRWVDEDEQDAVGEEDDYMSKMGGMPGGMGGGMPGMGGMGGMGGDGGFGGIDFSKLGGMGGMGGMDMSGMGGDDDEGDDDDDEDMPELEGDDSAAAAGASDKKIEEVE</sequence>
<dbReference type="InterPro" id="IPR007052">
    <property type="entry name" value="CS_dom"/>
</dbReference>
<dbReference type="InterPro" id="IPR045250">
    <property type="entry name" value="p23-like"/>
</dbReference>
<comment type="similarity">
    <text evidence="1">Belongs to the p23/wos2 family.</text>
</comment>
<dbReference type="FunFam" id="2.60.40.790:FF:000013">
    <property type="entry name" value="Very-long-chain (3R)-3-hydroxyacyl-CoA dehydratase"/>
    <property type="match status" value="1"/>
</dbReference>
<reference evidence="4 5" key="1">
    <citation type="submission" date="2016-06" db="EMBL/GenBank/DDBJ databases">
        <authorList>
            <person name="Kjaerup R.B."/>
            <person name="Dalgaard T.S."/>
            <person name="Juul-Madsen H.R."/>
        </authorList>
    </citation>
    <scope>NUCLEOTIDE SEQUENCE [LARGE SCALE GENOMIC DNA]</scope>
</reference>
<dbReference type="Gene3D" id="2.60.40.790">
    <property type="match status" value="1"/>
</dbReference>
<keyword evidence="5" id="KW-1185">Reference proteome</keyword>
<protein>
    <recommendedName>
        <fullName evidence="3">CS domain-containing protein</fullName>
    </recommendedName>
</protein>
<gene>
    <name evidence="4" type="ORF">ZT3D7_G9477</name>
</gene>
<dbReference type="GO" id="GO:0005829">
    <property type="term" value="C:cytosol"/>
    <property type="evidence" value="ECO:0007669"/>
    <property type="project" value="TreeGrafter"/>
</dbReference>